<accession>A0A4Q7ZLE9</accession>
<keyword evidence="3" id="KW-1185">Reference proteome</keyword>
<evidence type="ECO:0000313" key="2">
    <source>
        <dbReference type="EMBL" id="RZU51788.1"/>
    </source>
</evidence>
<comment type="caution">
    <text evidence="2">The sequence shown here is derived from an EMBL/GenBank/DDBJ whole genome shotgun (WGS) entry which is preliminary data.</text>
</comment>
<proteinExistence type="predicted"/>
<reference evidence="2 3" key="1">
    <citation type="submission" date="2019-02" db="EMBL/GenBank/DDBJ databases">
        <title>Sequencing the genomes of 1000 actinobacteria strains.</title>
        <authorList>
            <person name="Klenk H.-P."/>
        </authorList>
    </citation>
    <scope>NUCLEOTIDE SEQUENCE [LARGE SCALE GENOMIC DNA]</scope>
    <source>
        <strain evidence="2 3">DSM 45162</strain>
    </source>
</reference>
<evidence type="ECO:0000256" key="1">
    <source>
        <dbReference type="SAM" id="MobiDB-lite"/>
    </source>
</evidence>
<sequence>MSECTERSEGRERMPGRHSMSECTERSEGRERMPKAGTA</sequence>
<dbReference type="Proteomes" id="UP000292564">
    <property type="component" value="Unassembled WGS sequence"/>
</dbReference>
<gene>
    <name evidence="2" type="ORF">EV385_3623</name>
</gene>
<dbReference type="AlphaFoldDB" id="A0A4Q7ZLE9"/>
<feature type="region of interest" description="Disordered" evidence="1">
    <location>
        <begin position="1"/>
        <end position="39"/>
    </location>
</feature>
<evidence type="ECO:0000313" key="3">
    <source>
        <dbReference type="Proteomes" id="UP000292564"/>
    </source>
</evidence>
<dbReference type="EMBL" id="SHKY01000001">
    <property type="protein sequence ID" value="RZU51788.1"/>
    <property type="molecule type" value="Genomic_DNA"/>
</dbReference>
<organism evidence="2 3">
    <name type="scientific">Krasilnikovia cinnamomea</name>
    <dbReference type="NCBI Taxonomy" id="349313"/>
    <lineage>
        <taxon>Bacteria</taxon>
        <taxon>Bacillati</taxon>
        <taxon>Actinomycetota</taxon>
        <taxon>Actinomycetes</taxon>
        <taxon>Micromonosporales</taxon>
        <taxon>Micromonosporaceae</taxon>
        <taxon>Krasilnikovia</taxon>
    </lineage>
</organism>
<protein>
    <submittedName>
        <fullName evidence="2">Uncharacterized protein</fullName>
    </submittedName>
</protein>
<name>A0A4Q7ZLE9_9ACTN</name>